<evidence type="ECO:0000259" key="1">
    <source>
        <dbReference type="Pfam" id="PF21962"/>
    </source>
</evidence>
<sequence length="121" mass="13335">MEQTVEGLGEPFAANIEYVSERRFEGLTAGDLVPETLWSEESDVLPDPTHVFLADLLALTDPEPTVLVVDRLEEPGRSFRALPSEVFGIQANLAIGNMMFNEFADYADDSGGVFRGFDDHV</sequence>
<reference evidence="2 3" key="1">
    <citation type="submission" date="2019-11" db="EMBL/GenBank/DDBJ databases">
        <authorList>
            <person name="Jiang L.-Q."/>
        </authorList>
    </citation>
    <scope>NUCLEOTIDE SEQUENCE [LARGE SCALE GENOMIC DNA]</scope>
    <source>
        <strain evidence="2 3">YIM 132087</strain>
    </source>
</reference>
<evidence type="ECO:0000313" key="3">
    <source>
        <dbReference type="Proteomes" id="UP000460221"/>
    </source>
</evidence>
<comment type="caution">
    <text evidence="2">The sequence shown here is derived from an EMBL/GenBank/DDBJ whole genome shotgun (WGS) entry which is preliminary data.</text>
</comment>
<feature type="domain" description="DUF6924" evidence="1">
    <location>
        <begin position="9"/>
        <end position="117"/>
    </location>
</feature>
<accession>A0A7K1FPH3</accession>
<evidence type="ECO:0000313" key="2">
    <source>
        <dbReference type="EMBL" id="MTD14724.1"/>
    </source>
</evidence>
<dbReference type="EMBL" id="WLYK01000005">
    <property type="protein sequence ID" value="MTD14724.1"/>
    <property type="molecule type" value="Genomic_DNA"/>
</dbReference>
<dbReference type="InterPro" id="IPR053832">
    <property type="entry name" value="DUF6924"/>
</dbReference>
<dbReference type="AlphaFoldDB" id="A0A7K1FPH3"/>
<gene>
    <name evidence="2" type="ORF">GIS00_12310</name>
</gene>
<keyword evidence="3" id="KW-1185">Reference proteome</keyword>
<proteinExistence type="predicted"/>
<dbReference type="Proteomes" id="UP000460221">
    <property type="component" value="Unassembled WGS sequence"/>
</dbReference>
<protein>
    <recommendedName>
        <fullName evidence="1">DUF6924 domain-containing protein</fullName>
    </recommendedName>
</protein>
<name>A0A7K1FPH3_9ACTN</name>
<organism evidence="2 3">
    <name type="scientific">Nakamurella alba</name>
    <dbReference type="NCBI Taxonomy" id="2665158"/>
    <lineage>
        <taxon>Bacteria</taxon>
        <taxon>Bacillati</taxon>
        <taxon>Actinomycetota</taxon>
        <taxon>Actinomycetes</taxon>
        <taxon>Nakamurellales</taxon>
        <taxon>Nakamurellaceae</taxon>
        <taxon>Nakamurella</taxon>
    </lineage>
</organism>
<dbReference type="Pfam" id="PF21962">
    <property type="entry name" value="DUF6924"/>
    <property type="match status" value="1"/>
</dbReference>